<accession>A0A915MSU2</accession>
<keyword evidence="1" id="KW-1185">Reference proteome</keyword>
<dbReference type="WBParaSite" id="scaffold52007_cov315.g25325">
    <property type="protein sequence ID" value="scaffold52007_cov315.g25325"/>
    <property type="gene ID" value="scaffold52007_cov315.g25325"/>
</dbReference>
<dbReference type="AlphaFoldDB" id="A0A915MSU2"/>
<evidence type="ECO:0000313" key="2">
    <source>
        <dbReference type="WBParaSite" id="scaffold52007_cov315.g25325"/>
    </source>
</evidence>
<proteinExistence type="predicted"/>
<evidence type="ECO:0000313" key="1">
    <source>
        <dbReference type="Proteomes" id="UP000887561"/>
    </source>
</evidence>
<dbReference type="Proteomes" id="UP000887561">
    <property type="component" value="Unplaced"/>
</dbReference>
<reference evidence="2" key="1">
    <citation type="submission" date="2022-11" db="UniProtKB">
        <authorList>
            <consortium name="WormBaseParasite"/>
        </authorList>
    </citation>
    <scope>IDENTIFICATION</scope>
</reference>
<name>A0A915MSU2_MELJA</name>
<protein>
    <submittedName>
        <fullName evidence="2">Uncharacterized protein</fullName>
    </submittedName>
</protein>
<sequence>MSAFGKVSTIGSRPFKFPIRVEAISVECENHQEEDLIDQRSGDFRIRGLKPQCNYQISLKNSE</sequence>
<organism evidence="1 2">
    <name type="scientific">Meloidogyne javanica</name>
    <name type="common">Root-knot nematode worm</name>
    <dbReference type="NCBI Taxonomy" id="6303"/>
    <lineage>
        <taxon>Eukaryota</taxon>
        <taxon>Metazoa</taxon>
        <taxon>Ecdysozoa</taxon>
        <taxon>Nematoda</taxon>
        <taxon>Chromadorea</taxon>
        <taxon>Rhabditida</taxon>
        <taxon>Tylenchina</taxon>
        <taxon>Tylenchomorpha</taxon>
        <taxon>Tylenchoidea</taxon>
        <taxon>Meloidogynidae</taxon>
        <taxon>Meloidogyninae</taxon>
        <taxon>Meloidogyne</taxon>
        <taxon>Meloidogyne incognita group</taxon>
    </lineage>
</organism>